<protein>
    <submittedName>
        <fullName evidence="1">Uncharacterized protein</fullName>
    </submittedName>
</protein>
<keyword evidence="2" id="KW-1185">Reference proteome</keyword>
<proteinExistence type="predicted"/>
<gene>
    <name evidence="1" type="ORF">TanjilG_14273</name>
</gene>
<evidence type="ECO:0000313" key="1">
    <source>
        <dbReference type="EMBL" id="OIW09750.1"/>
    </source>
</evidence>
<dbReference type="EMBL" id="CM007366">
    <property type="protein sequence ID" value="OIW09750.1"/>
    <property type="molecule type" value="Genomic_DNA"/>
</dbReference>
<accession>A0A1J7HAD4</accession>
<dbReference type="Proteomes" id="UP000188354">
    <property type="component" value="Chromosome LG06"/>
</dbReference>
<dbReference type="AlphaFoldDB" id="A0A1J7HAD4"/>
<sequence length="50" mass="5719">MVEETADVKDYDAVKHVVEDEGSIIIFVLNHGFLKVLDLEKRELSDVFVL</sequence>
<evidence type="ECO:0000313" key="2">
    <source>
        <dbReference type="Proteomes" id="UP000188354"/>
    </source>
</evidence>
<reference evidence="1 2" key="1">
    <citation type="journal article" date="2017" name="Plant Biotechnol. J.">
        <title>A comprehensive draft genome sequence for lupin (Lupinus angustifolius), an emerging health food: insights into plant-microbe interactions and legume evolution.</title>
        <authorList>
            <person name="Hane J.K."/>
            <person name="Ming Y."/>
            <person name="Kamphuis L.G."/>
            <person name="Nelson M.N."/>
            <person name="Garg G."/>
            <person name="Atkins C.A."/>
            <person name="Bayer P.E."/>
            <person name="Bravo A."/>
            <person name="Bringans S."/>
            <person name="Cannon S."/>
            <person name="Edwards D."/>
            <person name="Foley R."/>
            <person name="Gao L.L."/>
            <person name="Harrison M.J."/>
            <person name="Huang W."/>
            <person name="Hurgobin B."/>
            <person name="Li S."/>
            <person name="Liu C.W."/>
            <person name="McGrath A."/>
            <person name="Morahan G."/>
            <person name="Murray J."/>
            <person name="Weller J."/>
            <person name="Jian J."/>
            <person name="Singh K.B."/>
        </authorList>
    </citation>
    <scope>NUCLEOTIDE SEQUENCE [LARGE SCALE GENOMIC DNA]</scope>
    <source>
        <strain evidence="2">cv. Tanjil</strain>
        <tissue evidence="1">Whole plant</tissue>
    </source>
</reference>
<organism evidence="1 2">
    <name type="scientific">Lupinus angustifolius</name>
    <name type="common">Narrow-leaved blue lupine</name>
    <dbReference type="NCBI Taxonomy" id="3871"/>
    <lineage>
        <taxon>Eukaryota</taxon>
        <taxon>Viridiplantae</taxon>
        <taxon>Streptophyta</taxon>
        <taxon>Embryophyta</taxon>
        <taxon>Tracheophyta</taxon>
        <taxon>Spermatophyta</taxon>
        <taxon>Magnoliopsida</taxon>
        <taxon>eudicotyledons</taxon>
        <taxon>Gunneridae</taxon>
        <taxon>Pentapetalae</taxon>
        <taxon>rosids</taxon>
        <taxon>fabids</taxon>
        <taxon>Fabales</taxon>
        <taxon>Fabaceae</taxon>
        <taxon>Papilionoideae</taxon>
        <taxon>50 kb inversion clade</taxon>
        <taxon>genistoids sensu lato</taxon>
        <taxon>core genistoids</taxon>
        <taxon>Genisteae</taxon>
        <taxon>Lupinus</taxon>
    </lineage>
</organism>
<name>A0A1J7HAD4_LUPAN</name>
<dbReference type="Gramene" id="OIW09750">
    <property type="protein sequence ID" value="OIW09750"/>
    <property type="gene ID" value="TanjilG_14273"/>
</dbReference>